<reference evidence="2 3" key="1">
    <citation type="submission" date="2024-01" db="EMBL/GenBank/DDBJ databases">
        <title>The complete chloroplast genome sequence of Lithospermum erythrorhizon: insights into the phylogenetic relationship among Boraginaceae species and the maternal lineages of purple gromwells.</title>
        <authorList>
            <person name="Okada T."/>
            <person name="Watanabe K."/>
        </authorList>
    </citation>
    <scope>NUCLEOTIDE SEQUENCE [LARGE SCALE GENOMIC DNA]</scope>
</reference>
<name>A0AAV3Q4J3_LITER</name>
<keyword evidence="3" id="KW-1185">Reference proteome</keyword>
<dbReference type="EMBL" id="BAABME010003397">
    <property type="protein sequence ID" value="GAA0158634.1"/>
    <property type="molecule type" value="Genomic_DNA"/>
</dbReference>
<evidence type="ECO:0000313" key="3">
    <source>
        <dbReference type="Proteomes" id="UP001454036"/>
    </source>
</evidence>
<sequence length="93" mass="10791">MKENGSPNLNKPFLHDNSRSHRKLKSEDEQLEATNFATIDGSPNKRRCKKQRISQNSEIEESVDKFCMLILFDIFNIVWILYLFKSPLVSSAC</sequence>
<accession>A0AAV3Q4J3</accession>
<dbReference type="Proteomes" id="UP001454036">
    <property type="component" value="Unassembled WGS sequence"/>
</dbReference>
<protein>
    <submittedName>
        <fullName evidence="2">Uncharacterized protein</fullName>
    </submittedName>
</protein>
<gene>
    <name evidence="2" type="ORF">LIER_15603</name>
</gene>
<dbReference type="AlphaFoldDB" id="A0AAV3Q4J3"/>
<feature type="region of interest" description="Disordered" evidence="1">
    <location>
        <begin position="1"/>
        <end position="28"/>
    </location>
</feature>
<evidence type="ECO:0000313" key="2">
    <source>
        <dbReference type="EMBL" id="GAA0158634.1"/>
    </source>
</evidence>
<organism evidence="2 3">
    <name type="scientific">Lithospermum erythrorhizon</name>
    <name type="common">Purple gromwell</name>
    <name type="synonym">Lithospermum officinale var. erythrorhizon</name>
    <dbReference type="NCBI Taxonomy" id="34254"/>
    <lineage>
        <taxon>Eukaryota</taxon>
        <taxon>Viridiplantae</taxon>
        <taxon>Streptophyta</taxon>
        <taxon>Embryophyta</taxon>
        <taxon>Tracheophyta</taxon>
        <taxon>Spermatophyta</taxon>
        <taxon>Magnoliopsida</taxon>
        <taxon>eudicotyledons</taxon>
        <taxon>Gunneridae</taxon>
        <taxon>Pentapetalae</taxon>
        <taxon>asterids</taxon>
        <taxon>lamiids</taxon>
        <taxon>Boraginales</taxon>
        <taxon>Boraginaceae</taxon>
        <taxon>Boraginoideae</taxon>
        <taxon>Lithospermeae</taxon>
        <taxon>Lithospermum</taxon>
    </lineage>
</organism>
<evidence type="ECO:0000256" key="1">
    <source>
        <dbReference type="SAM" id="MobiDB-lite"/>
    </source>
</evidence>
<proteinExistence type="predicted"/>
<comment type="caution">
    <text evidence="2">The sequence shown here is derived from an EMBL/GenBank/DDBJ whole genome shotgun (WGS) entry which is preliminary data.</text>
</comment>